<dbReference type="AlphaFoldDB" id="A0A2P2QH88"/>
<proteinExistence type="predicted"/>
<organism evidence="1">
    <name type="scientific">Rhizophora mucronata</name>
    <name type="common">Asiatic mangrove</name>
    <dbReference type="NCBI Taxonomy" id="61149"/>
    <lineage>
        <taxon>Eukaryota</taxon>
        <taxon>Viridiplantae</taxon>
        <taxon>Streptophyta</taxon>
        <taxon>Embryophyta</taxon>
        <taxon>Tracheophyta</taxon>
        <taxon>Spermatophyta</taxon>
        <taxon>Magnoliopsida</taxon>
        <taxon>eudicotyledons</taxon>
        <taxon>Gunneridae</taxon>
        <taxon>Pentapetalae</taxon>
        <taxon>rosids</taxon>
        <taxon>fabids</taxon>
        <taxon>Malpighiales</taxon>
        <taxon>Rhizophoraceae</taxon>
        <taxon>Rhizophora</taxon>
    </lineage>
</organism>
<sequence>MSNRIIRPNLLYHHANITLENLLIKKKSRHPENIF</sequence>
<dbReference type="EMBL" id="GGEC01085884">
    <property type="protein sequence ID" value="MBX66368.1"/>
    <property type="molecule type" value="Transcribed_RNA"/>
</dbReference>
<name>A0A2P2QH88_RHIMU</name>
<protein>
    <submittedName>
        <fullName evidence="1">Uncharacterized protein</fullName>
    </submittedName>
</protein>
<reference evidence="1" key="1">
    <citation type="submission" date="2018-02" db="EMBL/GenBank/DDBJ databases">
        <title>Rhizophora mucronata_Transcriptome.</title>
        <authorList>
            <person name="Meera S.P."/>
            <person name="Sreeshan A."/>
            <person name="Augustine A."/>
        </authorList>
    </citation>
    <scope>NUCLEOTIDE SEQUENCE</scope>
    <source>
        <tissue evidence="1">Leaf</tissue>
    </source>
</reference>
<accession>A0A2P2QH88</accession>
<evidence type="ECO:0000313" key="1">
    <source>
        <dbReference type="EMBL" id="MBX66368.1"/>
    </source>
</evidence>